<evidence type="ECO:0000313" key="3">
    <source>
        <dbReference type="EMBL" id="NKY41526.1"/>
    </source>
</evidence>
<proteinExistence type="predicted"/>
<gene>
    <name evidence="3" type="ORF">HGA02_18990</name>
</gene>
<evidence type="ECO:0000256" key="1">
    <source>
        <dbReference type="ARBA" id="ARBA00022857"/>
    </source>
</evidence>
<evidence type="ECO:0000259" key="2">
    <source>
        <dbReference type="Pfam" id="PF13460"/>
    </source>
</evidence>
<dbReference type="EMBL" id="JAAXOY010000769">
    <property type="protein sequence ID" value="NKY41526.1"/>
    <property type="molecule type" value="Genomic_DNA"/>
</dbReference>
<dbReference type="InterPro" id="IPR036291">
    <property type="entry name" value="NAD(P)-bd_dom_sf"/>
</dbReference>
<dbReference type="PANTHER" id="PTHR42748">
    <property type="entry name" value="NITROGEN METABOLITE REPRESSION PROTEIN NMRA FAMILY MEMBER"/>
    <property type="match status" value="1"/>
</dbReference>
<dbReference type="SUPFAM" id="SSF51735">
    <property type="entry name" value="NAD(P)-binding Rossmann-fold domains"/>
    <property type="match status" value="1"/>
</dbReference>
<comment type="caution">
    <text evidence="3">The sequence shown here is derived from an EMBL/GenBank/DDBJ whole genome shotgun (WGS) entry which is preliminary data.</text>
</comment>
<dbReference type="InterPro" id="IPR051164">
    <property type="entry name" value="NmrA-like_oxidored"/>
</dbReference>
<dbReference type="Proteomes" id="UP000777774">
    <property type="component" value="Unassembled WGS sequence"/>
</dbReference>
<name>A0ABX1K7K0_9CELL</name>
<organism evidence="3 4">
    <name type="scientific">Cellulomonas septica</name>
    <dbReference type="NCBI Taxonomy" id="285080"/>
    <lineage>
        <taxon>Bacteria</taxon>
        <taxon>Bacillati</taxon>
        <taxon>Actinomycetota</taxon>
        <taxon>Actinomycetes</taxon>
        <taxon>Micrococcales</taxon>
        <taxon>Cellulomonadaceae</taxon>
        <taxon>Cellulomonas</taxon>
    </lineage>
</organism>
<protein>
    <submittedName>
        <fullName evidence="3">SDR family oxidoreductase</fullName>
    </submittedName>
</protein>
<evidence type="ECO:0000313" key="4">
    <source>
        <dbReference type="Proteomes" id="UP000777774"/>
    </source>
</evidence>
<feature type="domain" description="NAD(P)-binding" evidence="2">
    <location>
        <begin position="7"/>
        <end position="171"/>
    </location>
</feature>
<dbReference type="Pfam" id="PF13460">
    <property type="entry name" value="NAD_binding_10"/>
    <property type="match status" value="1"/>
</dbReference>
<keyword evidence="4" id="KW-1185">Reference proteome</keyword>
<reference evidence="3 4" key="1">
    <citation type="submission" date="2020-04" db="EMBL/GenBank/DDBJ databases">
        <title>MicrobeNet Type strains.</title>
        <authorList>
            <person name="Nicholson A.C."/>
        </authorList>
    </citation>
    <scope>NUCLEOTIDE SEQUENCE [LARGE SCALE GENOMIC DNA]</scope>
    <source>
        <strain evidence="3 4">ATCC BAA-787</strain>
    </source>
</reference>
<dbReference type="Gene3D" id="3.40.50.720">
    <property type="entry name" value="NAD(P)-binding Rossmann-like Domain"/>
    <property type="match status" value="1"/>
</dbReference>
<sequence>MKIVVIGGTGRIGAQVVEQLRESGHVAVPAAPSTGVDTLTGDGVAEALAGADTVVDVSNSPSFAPDDVLAFFTTSTRTLLAAEEAAGVRHHVVLSIVGADRAPDSGYLRAKVAQEQLVTASPIPFTILRATQFFEFLAAIADGATQDGVVRATTGAIQPVAARDVVAAVVDVTLAEPVGGIVEVAGPERFRMDELLRAELAAAGDPREVVSDPGARYFGTLLDGTTIVPIGDDARIGATTLAAWKAAQAVAR</sequence>
<keyword evidence="1" id="KW-0521">NADP</keyword>
<dbReference type="InterPro" id="IPR016040">
    <property type="entry name" value="NAD(P)-bd_dom"/>
</dbReference>
<dbReference type="PANTHER" id="PTHR42748:SF3">
    <property type="entry name" value="BLL4366 PROTEIN"/>
    <property type="match status" value="1"/>
</dbReference>
<accession>A0ABX1K7K0</accession>
<dbReference type="RefSeq" id="WP_168680916.1">
    <property type="nucleotide sequence ID" value="NZ_JAAXOY010000769.1"/>
</dbReference>